<dbReference type="NCBIfam" id="NF042915">
    <property type="entry name" value="MAB_1171c_fam"/>
    <property type="match status" value="1"/>
</dbReference>
<evidence type="ECO:0000256" key="1">
    <source>
        <dbReference type="SAM" id="MobiDB-lite"/>
    </source>
</evidence>
<evidence type="ECO:0000256" key="2">
    <source>
        <dbReference type="SAM" id="Phobius"/>
    </source>
</evidence>
<evidence type="ECO:0000313" key="4">
    <source>
        <dbReference type="EMBL" id="EFE65118.2"/>
    </source>
</evidence>
<keyword evidence="2" id="KW-0812">Transmembrane</keyword>
<sequence>MSPSFHIPYILPTALLALALVLKFPTFLRASRDPDVRATTLLLTWATAVLVVITPVNIERLNVLTGIPNIAAPWAYSFLTAFCATGLTMIMRWREEPSERRRRRMRRVYWIYAGVIAALWLTFLLADVPTARIYDLDTYYAGTPWMREHILLYIAAHMVSSLVAVSMLWKWFPEVADRWLKSGVVFLQLGFASGLVFDAAKLAAISARWSGRDWDVLSTQAAPPFALLQAAFVALGFLVPQAGPFLQKWIRDQRDYRRLAPLWRAVRVLAPAAAQARFGWWAPLDLRLVQRQQRIHDALRVLTPYFDAALHRRARQAAQAVHGSRKAEGIAGAVTIRAAIDAHRSGGPPPAHPHAPHLGPVVSNHIEDIAAALHHPHTVEDVRRRAVTTESANSHA</sequence>
<evidence type="ECO:0000313" key="5">
    <source>
        <dbReference type="Proteomes" id="UP000003824"/>
    </source>
</evidence>
<accession>D5ZX08</accession>
<evidence type="ECO:0000259" key="3">
    <source>
        <dbReference type="Pfam" id="PF20182"/>
    </source>
</evidence>
<feature type="transmembrane region" description="Helical" evidence="2">
    <location>
        <begin position="150"/>
        <end position="172"/>
    </location>
</feature>
<dbReference type="AlphaFoldDB" id="D5ZX08"/>
<feature type="transmembrane region" description="Helical" evidence="2">
    <location>
        <begin position="6"/>
        <end position="28"/>
    </location>
</feature>
<keyword evidence="2" id="KW-1133">Transmembrane helix</keyword>
<dbReference type="RefSeq" id="WP_004979240.1">
    <property type="nucleotide sequence ID" value="NZ_DS999641.1"/>
</dbReference>
<dbReference type="eggNOG" id="ENOG5033IXZ">
    <property type="taxonomic scope" value="Bacteria"/>
</dbReference>
<feature type="transmembrane region" description="Helical" evidence="2">
    <location>
        <begin position="40"/>
        <end position="58"/>
    </location>
</feature>
<protein>
    <submittedName>
        <fullName evidence="4">Integral membrane protein</fullName>
    </submittedName>
</protein>
<feature type="domain" description="DUF6545" evidence="3">
    <location>
        <begin position="248"/>
        <end position="355"/>
    </location>
</feature>
<feature type="transmembrane region" description="Helical" evidence="2">
    <location>
        <begin position="225"/>
        <end position="246"/>
    </location>
</feature>
<feature type="transmembrane region" description="Helical" evidence="2">
    <location>
        <begin position="70"/>
        <end position="90"/>
    </location>
</feature>
<dbReference type="EMBL" id="DS999641">
    <property type="protein sequence ID" value="EFE65118.2"/>
    <property type="molecule type" value="Genomic_DNA"/>
</dbReference>
<organism evidence="4 5">
    <name type="scientific">Streptomyces viridosporus (strain ATCC 14672 / DSM 40746 / JCM 4963 / KCTC 9882 / NRRL B-12104 / FH 1290)</name>
    <name type="common">Streptomyces ghanaensis</name>
    <dbReference type="NCBI Taxonomy" id="566461"/>
    <lineage>
        <taxon>Bacteria</taxon>
        <taxon>Bacillati</taxon>
        <taxon>Actinomycetota</taxon>
        <taxon>Actinomycetes</taxon>
        <taxon>Kitasatosporales</taxon>
        <taxon>Streptomycetaceae</taxon>
        <taxon>Streptomyces</taxon>
    </lineage>
</organism>
<proteinExistence type="predicted"/>
<dbReference type="InterPro" id="IPR046675">
    <property type="entry name" value="DUF6545"/>
</dbReference>
<keyword evidence="2" id="KW-0472">Membrane</keyword>
<dbReference type="InterPro" id="IPR050039">
    <property type="entry name" value="MAB_1171c-like"/>
</dbReference>
<feature type="transmembrane region" description="Helical" evidence="2">
    <location>
        <begin position="110"/>
        <end position="130"/>
    </location>
</feature>
<dbReference type="Pfam" id="PF20182">
    <property type="entry name" value="DUF6545"/>
    <property type="match status" value="1"/>
</dbReference>
<reference evidence="5" key="1">
    <citation type="submission" date="2008-12" db="EMBL/GenBank/DDBJ databases">
        <title>Annotation of Streptomyces ghanaensis ATCC 14672.</title>
        <authorList>
            <consortium name="The Broad Institute Genome Sequencing Platform"/>
            <consortium name="Broad Institute Microbial Sequencing Center"/>
            <person name="Fischbach M."/>
            <person name="Ward D."/>
            <person name="Young S."/>
            <person name="Kodira C.D."/>
            <person name="Zeng Q."/>
            <person name="Koehrsen M."/>
            <person name="Godfrey P."/>
            <person name="Alvarado L."/>
            <person name="Berlin A.M."/>
            <person name="Borenstein D."/>
            <person name="Chen Z."/>
            <person name="Engels R."/>
            <person name="Freedman E."/>
            <person name="Gellesch M."/>
            <person name="Goldberg J."/>
            <person name="Griggs A."/>
            <person name="Gujja S."/>
            <person name="Heiman D.I."/>
            <person name="Hepburn T.A."/>
            <person name="Howarth C."/>
            <person name="Jen D."/>
            <person name="Larson L."/>
            <person name="Lewis B."/>
            <person name="Mehta T."/>
            <person name="Park D."/>
            <person name="Pearson M."/>
            <person name="Roberts A."/>
            <person name="Saif S."/>
            <person name="Shea T.D."/>
            <person name="Shenoy N."/>
            <person name="Sisk P."/>
            <person name="Stolte C."/>
            <person name="Sykes S.N."/>
            <person name="Walk T."/>
            <person name="White J."/>
            <person name="Yandava C."/>
            <person name="Straight P."/>
            <person name="Clardy J."/>
            <person name="Hung D."/>
            <person name="Kolter R."/>
            <person name="Mekalanos J."/>
            <person name="Walker S."/>
            <person name="Walsh C.T."/>
            <person name="Wieland B.L.C."/>
            <person name="Ilzarbe M."/>
            <person name="Galagan J."/>
            <person name="Nusbaum C."/>
            <person name="Birren B."/>
        </authorList>
    </citation>
    <scope>NUCLEOTIDE SEQUENCE [LARGE SCALE GENOMIC DNA]</scope>
    <source>
        <strain evidence="5">ATCC 14672 / DSM 40746 / JCM 4963 / KCTC 9882 / NRRL B-12104 / FH 1290</strain>
    </source>
</reference>
<dbReference type="Proteomes" id="UP000003824">
    <property type="component" value="Unassembled WGS sequence"/>
</dbReference>
<feature type="transmembrane region" description="Helical" evidence="2">
    <location>
        <begin position="184"/>
        <end position="205"/>
    </location>
</feature>
<feature type="region of interest" description="Disordered" evidence="1">
    <location>
        <begin position="375"/>
        <end position="396"/>
    </location>
</feature>
<name>D5ZX08_STRV1</name>
<gene>
    <name evidence="4" type="ORF">SSFG_00372</name>
</gene>